<evidence type="ECO:0000313" key="2">
    <source>
        <dbReference type="Proteomes" id="UP000054800"/>
    </source>
</evidence>
<sequence length="362" mass="43531">MYGLDRACVFVDVQTDILYVRERIKKMFPHSFSESLSNHTNNYKIDKENINYIKLEEKKLKKMSTIKIDFSYPRFFADDNIFPLSDELKKIIVEDNLVKLINSLIDYKITEDEVRYEYFEFTTQESVGNFYKFHNIISYFFKALTRKYDDLDKVQYYNFNQNENKFYTTGFTFQPMIGWKIRLYSKGHENNKKNNIRKVKGAILRLEHRLTKKIIKSYFEFNSIKYITIKDIKDCIQNTISHTLGKILIEEVEKSVEVLKEKFINFRCQDLDSLIRDNLEWIFDYKIVDDIVTSSSNKCYRQVVFYRSKIKDILTHSQQRASPQRDFFSNIERLELFFANLILFNCKVKCDTKNHLAFFCKK</sequence>
<name>A0A117MW77_FUSNC</name>
<dbReference type="RefSeq" id="WP_059222367.1">
    <property type="nucleotide sequence ID" value="NZ_LMVH01000001.1"/>
</dbReference>
<accession>A0A117MW77</accession>
<proteinExistence type="predicted"/>
<evidence type="ECO:0000313" key="1">
    <source>
        <dbReference type="EMBL" id="KUL98072.1"/>
    </source>
</evidence>
<reference evidence="1 2" key="1">
    <citation type="submission" date="2015-10" db="EMBL/GenBank/DDBJ databases">
        <authorList>
            <person name="Gilbert D.G."/>
        </authorList>
    </citation>
    <scope>NUCLEOTIDE SEQUENCE [LARGE SCALE GENOMIC DNA]</scope>
    <source>
        <strain evidence="1 2">ChDC F311</strain>
    </source>
</reference>
<gene>
    <name evidence="1" type="ORF">RO03_00590</name>
</gene>
<dbReference type="EMBL" id="LMVH01000001">
    <property type="protein sequence ID" value="KUL98072.1"/>
    <property type="molecule type" value="Genomic_DNA"/>
</dbReference>
<dbReference type="OrthoDB" id="89977at2"/>
<dbReference type="AlphaFoldDB" id="A0A117MW77"/>
<dbReference type="Proteomes" id="UP000054800">
    <property type="component" value="Unassembled WGS sequence"/>
</dbReference>
<protein>
    <submittedName>
        <fullName evidence="1">Uncharacterized protein</fullName>
    </submittedName>
</protein>
<organism evidence="1 2">
    <name type="scientific">Fusobacterium nucleatum subsp. nucleatum</name>
    <dbReference type="NCBI Taxonomy" id="76856"/>
    <lineage>
        <taxon>Bacteria</taxon>
        <taxon>Fusobacteriati</taxon>
        <taxon>Fusobacteriota</taxon>
        <taxon>Fusobacteriia</taxon>
        <taxon>Fusobacteriales</taxon>
        <taxon>Fusobacteriaceae</taxon>
        <taxon>Fusobacterium</taxon>
    </lineage>
</organism>
<comment type="caution">
    <text evidence="1">The sequence shown here is derived from an EMBL/GenBank/DDBJ whole genome shotgun (WGS) entry which is preliminary data.</text>
</comment>